<dbReference type="GO" id="GO:0005737">
    <property type="term" value="C:cytoplasm"/>
    <property type="evidence" value="ECO:0007669"/>
    <property type="project" value="TreeGrafter"/>
</dbReference>
<feature type="active site" evidence="3">
    <location>
        <position position="45"/>
    </location>
</feature>
<organism evidence="4 5">
    <name type="scientific">Mesotoga prima MesG1.Ag.4.2</name>
    <dbReference type="NCBI Taxonomy" id="660470"/>
    <lineage>
        <taxon>Bacteria</taxon>
        <taxon>Thermotogati</taxon>
        <taxon>Thermotogota</taxon>
        <taxon>Thermotogae</taxon>
        <taxon>Kosmotogales</taxon>
        <taxon>Kosmotogaceae</taxon>
        <taxon>Mesotoga</taxon>
    </lineage>
</organism>
<evidence type="ECO:0000256" key="3">
    <source>
        <dbReference type="PIRSR" id="PIRSR016184-1"/>
    </source>
</evidence>
<dbReference type="KEGG" id="mpg:Theba_1447"/>
<evidence type="ECO:0000256" key="1">
    <source>
        <dbReference type="ARBA" id="ARBA00008270"/>
    </source>
</evidence>
<comment type="similarity">
    <text evidence="1">Belongs to the PhzF family.</text>
</comment>
<dbReference type="AlphaFoldDB" id="I2F5D0"/>
<sequence length="267" mass="30142">MHYIYQVDSFTAVPFSGNPAGVCVLEGQIDENLCLKISSEMNLSETAFVWPEGTSNTFNLKWFTPKTEVKMCGHATLATAWIQFTELGIKGEIFYETLSGRLKVKLVDEMIEMDFPSEDPVRIDLDRRIGEIIGIEGNAYYSPGTEKLLYEIPVKDELETLSFDTKRLLKTDFGKQSKGLIVTCSGDERYDFYSRYFAPWVGIDEDPVTGSAHTVLGLFWAKKLNKKKLKACQLSARKGELETELLDDRRILIRGKAVTVIRGVISI</sequence>
<dbReference type="eggNOG" id="COG0384">
    <property type="taxonomic scope" value="Bacteria"/>
</dbReference>
<dbReference type="Gene3D" id="3.10.310.10">
    <property type="entry name" value="Diaminopimelate Epimerase, Chain A, domain 1"/>
    <property type="match status" value="2"/>
</dbReference>
<dbReference type="RefSeq" id="WP_014731074.1">
    <property type="nucleotide sequence ID" value="NC_017934.1"/>
</dbReference>
<evidence type="ECO:0000313" key="5">
    <source>
        <dbReference type="Proteomes" id="UP000002881"/>
    </source>
</evidence>
<evidence type="ECO:0000256" key="2">
    <source>
        <dbReference type="ARBA" id="ARBA00023235"/>
    </source>
</evidence>
<keyword evidence="2" id="KW-0413">Isomerase</keyword>
<evidence type="ECO:0000313" key="4">
    <source>
        <dbReference type="EMBL" id="AFK07133.1"/>
    </source>
</evidence>
<dbReference type="GeneID" id="87107251"/>
<dbReference type="GO" id="GO:0016853">
    <property type="term" value="F:isomerase activity"/>
    <property type="evidence" value="ECO:0007669"/>
    <property type="project" value="UniProtKB-KW"/>
</dbReference>
<dbReference type="SUPFAM" id="SSF54506">
    <property type="entry name" value="Diaminopimelate epimerase-like"/>
    <property type="match status" value="1"/>
</dbReference>
<name>I2F5D0_9BACT</name>
<protein>
    <submittedName>
        <fullName evidence="4">Phenazine biosynthesis protein PhzF family</fullName>
    </submittedName>
</protein>
<reference evidence="4 5" key="1">
    <citation type="journal article" date="2012" name="Genome Biol. Evol.">
        <title>Genome Sequence of the Mesophilic Thermotogales Bacterium Mesotoga prima MesG1.Ag.4.2 Reveals the Largest Thermotogales Genome To Date.</title>
        <authorList>
            <person name="Zhaxybayeva O."/>
            <person name="Swithers K.S."/>
            <person name="Foght J."/>
            <person name="Green A.G."/>
            <person name="Bruce D."/>
            <person name="Detter C."/>
            <person name="Han S."/>
            <person name="Teshima H."/>
            <person name="Han J."/>
            <person name="Woyke T."/>
            <person name="Pitluck S."/>
            <person name="Nolan M."/>
            <person name="Ivanova N."/>
            <person name="Pati A."/>
            <person name="Land M.L."/>
            <person name="Dlutek M."/>
            <person name="Doolittle W.F."/>
            <person name="Noll K.M."/>
            <person name="Nesbo C.L."/>
        </authorList>
    </citation>
    <scope>NUCLEOTIDE SEQUENCE [LARGE SCALE GENOMIC DNA]</scope>
    <source>
        <strain evidence="5">mesG1.Ag.4.2</strain>
    </source>
</reference>
<dbReference type="NCBIfam" id="TIGR00654">
    <property type="entry name" value="PhzF_family"/>
    <property type="match status" value="1"/>
</dbReference>
<dbReference type="InterPro" id="IPR003719">
    <property type="entry name" value="Phenazine_PhzF-like"/>
</dbReference>
<proteinExistence type="inferred from homology"/>
<dbReference type="PANTHER" id="PTHR13774:SF17">
    <property type="entry name" value="PHENAZINE BIOSYNTHESIS-LIKE DOMAIN-CONTAINING PROTEIN"/>
    <property type="match status" value="1"/>
</dbReference>
<dbReference type="PANTHER" id="PTHR13774">
    <property type="entry name" value="PHENAZINE BIOSYNTHESIS PROTEIN"/>
    <property type="match status" value="1"/>
</dbReference>
<accession>I2F5D0</accession>
<dbReference type="Proteomes" id="UP000002881">
    <property type="component" value="Chromosome"/>
</dbReference>
<keyword evidence="5" id="KW-1185">Reference proteome</keyword>
<dbReference type="PIRSF" id="PIRSF016184">
    <property type="entry name" value="PhzC_PhzF"/>
    <property type="match status" value="1"/>
</dbReference>
<dbReference type="Pfam" id="PF02567">
    <property type="entry name" value="PhzC-PhzF"/>
    <property type="match status" value="1"/>
</dbReference>
<gene>
    <name evidence="4" type="ORF">Theba_1447</name>
</gene>
<dbReference type="HOGENOM" id="CLU_048756_2_0_0"/>
<dbReference type="EMBL" id="CP003532">
    <property type="protein sequence ID" value="AFK07133.1"/>
    <property type="molecule type" value="Genomic_DNA"/>
</dbReference>